<dbReference type="Proteomes" id="UP000270296">
    <property type="component" value="Unassembled WGS sequence"/>
</dbReference>
<evidence type="ECO:0000259" key="9">
    <source>
        <dbReference type="PROSITE" id="PS50922"/>
    </source>
</evidence>
<dbReference type="PROSITE" id="PS50922">
    <property type="entry name" value="TLC"/>
    <property type="match status" value="1"/>
</dbReference>
<comment type="pathway">
    <text evidence="2">Lipid metabolism; sphingolipid metabolism.</text>
</comment>
<keyword evidence="6 7" id="KW-0472">Membrane</keyword>
<comment type="pathway">
    <text evidence="3">Sphingolipid metabolism.</text>
</comment>
<keyword evidence="5 8" id="KW-1133">Transmembrane helix</keyword>
<evidence type="ECO:0000256" key="3">
    <source>
        <dbReference type="ARBA" id="ARBA00004991"/>
    </source>
</evidence>
<dbReference type="GO" id="GO:0016020">
    <property type="term" value="C:membrane"/>
    <property type="evidence" value="ECO:0007669"/>
    <property type="project" value="UniProtKB-SubCell"/>
</dbReference>
<evidence type="ECO:0000313" key="11">
    <source>
        <dbReference type="Proteomes" id="UP000270296"/>
    </source>
</evidence>
<keyword evidence="11" id="KW-1185">Reference proteome</keyword>
<evidence type="ECO:0000256" key="6">
    <source>
        <dbReference type="ARBA" id="ARBA00023136"/>
    </source>
</evidence>
<feature type="domain" description="TLC" evidence="9">
    <location>
        <begin position="1"/>
        <end position="112"/>
    </location>
</feature>
<dbReference type="GO" id="GO:0046513">
    <property type="term" value="P:ceramide biosynthetic process"/>
    <property type="evidence" value="ECO:0007669"/>
    <property type="project" value="InterPro"/>
</dbReference>
<evidence type="ECO:0000256" key="8">
    <source>
        <dbReference type="SAM" id="Phobius"/>
    </source>
</evidence>
<comment type="subcellular location">
    <subcellularLocation>
        <location evidence="1">Membrane</location>
        <topology evidence="1">Multi-pass membrane protein</topology>
    </subcellularLocation>
</comment>
<dbReference type="PANTHER" id="PTHR12560">
    <property type="entry name" value="LONGEVITY ASSURANCE FACTOR 1 LAG1"/>
    <property type="match status" value="1"/>
</dbReference>
<dbReference type="Pfam" id="PF03798">
    <property type="entry name" value="TRAM_LAG1_CLN8"/>
    <property type="match status" value="1"/>
</dbReference>
<accession>A0A183IAX8</accession>
<reference evidence="12" key="1">
    <citation type="submission" date="2016-06" db="UniProtKB">
        <authorList>
            <consortium name="WormBaseParasite"/>
        </authorList>
    </citation>
    <scope>IDENTIFICATION</scope>
</reference>
<evidence type="ECO:0000256" key="5">
    <source>
        <dbReference type="ARBA" id="ARBA00022989"/>
    </source>
</evidence>
<dbReference type="OrthoDB" id="537032at2759"/>
<organism evidence="12">
    <name type="scientific">Soboliphyme baturini</name>
    <dbReference type="NCBI Taxonomy" id="241478"/>
    <lineage>
        <taxon>Eukaryota</taxon>
        <taxon>Metazoa</taxon>
        <taxon>Ecdysozoa</taxon>
        <taxon>Nematoda</taxon>
        <taxon>Enoplea</taxon>
        <taxon>Dorylaimia</taxon>
        <taxon>Dioctophymatida</taxon>
        <taxon>Dioctophymatoidea</taxon>
        <taxon>Soboliphymatidae</taxon>
        <taxon>Soboliphyme</taxon>
    </lineage>
</organism>
<feature type="transmembrane region" description="Helical" evidence="8">
    <location>
        <begin position="119"/>
        <end position="138"/>
    </location>
</feature>
<dbReference type="PANTHER" id="PTHR12560:SF0">
    <property type="entry name" value="LD18904P"/>
    <property type="match status" value="1"/>
</dbReference>
<dbReference type="GO" id="GO:0050291">
    <property type="term" value="F:sphingosine N-acyltransferase activity"/>
    <property type="evidence" value="ECO:0007669"/>
    <property type="project" value="InterPro"/>
</dbReference>
<reference evidence="10 11" key="2">
    <citation type="submission" date="2018-11" db="EMBL/GenBank/DDBJ databases">
        <authorList>
            <consortium name="Pathogen Informatics"/>
        </authorList>
    </citation>
    <scope>NUCLEOTIDE SEQUENCE [LARGE SCALE GENOMIC DNA]</scope>
</reference>
<evidence type="ECO:0000313" key="10">
    <source>
        <dbReference type="EMBL" id="VDO92045.1"/>
    </source>
</evidence>
<feature type="transmembrane region" description="Helical" evidence="8">
    <location>
        <begin position="82"/>
        <end position="107"/>
    </location>
</feature>
<evidence type="ECO:0000256" key="4">
    <source>
        <dbReference type="ARBA" id="ARBA00022692"/>
    </source>
</evidence>
<evidence type="ECO:0000256" key="7">
    <source>
        <dbReference type="PROSITE-ProRule" id="PRU00205"/>
    </source>
</evidence>
<dbReference type="InterPro" id="IPR006634">
    <property type="entry name" value="TLC-dom"/>
</dbReference>
<evidence type="ECO:0000313" key="12">
    <source>
        <dbReference type="WBParaSite" id="SBAD_0000079501-mRNA-1"/>
    </source>
</evidence>
<dbReference type="WBParaSite" id="SBAD_0000079501-mRNA-1">
    <property type="protein sequence ID" value="SBAD_0000079501-mRNA-1"/>
    <property type="gene ID" value="SBAD_0000079501"/>
</dbReference>
<dbReference type="InterPro" id="IPR016439">
    <property type="entry name" value="Lag1/Lac1-like"/>
</dbReference>
<proteinExistence type="predicted"/>
<protein>
    <submittedName>
        <fullName evidence="12">TLC domain-containing protein</fullName>
    </submittedName>
</protein>
<dbReference type="EMBL" id="UZAM01006620">
    <property type="protein sequence ID" value="VDO92045.1"/>
    <property type="molecule type" value="Genomic_DNA"/>
</dbReference>
<dbReference type="UniPathway" id="UPA00222"/>
<name>A0A183IAX8_9BILA</name>
<evidence type="ECO:0000256" key="2">
    <source>
        <dbReference type="ARBA" id="ARBA00004760"/>
    </source>
</evidence>
<feature type="transmembrane region" description="Helical" evidence="8">
    <location>
        <begin position="20"/>
        <end position="46"/>
    </location>
</feature>
<evidence type="ECO:0000256" key="1">
    <source>
        <dbReference type="ARBA" id="ARBA00004141"/>
    </source>
</evidence>
<gene>
    <name evidence="10" type="ORF">SBAD_LOCUS772</name>
</gene>
<dbReference type="AlphaFoldDB" id="A0A183IAX8"/>
<keyword evidence="4 7" id="KW-0812">Transmembrane</keyword>
<sequence>MVTQFVDTVRKDFWVNFVHHITTVLLLSFSWASNFVRVGTLVLIVHDAADFWLEVKKIILRNLILYSTTIEAPLIVHFFPVYYIFNSLLLILLVLQIIWTVLIVRVAMNALRSGEVRRFFVYLVVFWGVYIHSFNKYFKTNILQSIRLDGQQNKF</sequence>